<evidence type="ECO:0000313" key="2">
    <source>
        <dbReference type="Proteomes" id="UP000011115"/>
    </source>
</evidence>
<dbReference type="EnsemblPlants" id="PGSC0003DMT400090578">
    <property type="protein sequence ID" value="PGSC0003DMT400090578"/>
    <property type="gene ID" value="PGSC0003DMG400040149"/>
</dbReference>
<dbReference type="AlphaFoldDB" id="M1DKP9"/>
<dbReference type="InParanoid" id="M1DKP9"/>
<dbReference type="HOGENOM" id="CLU_124151_1_0_1"/>
<reference evidence="2" key="1">
    <citation type="journal article" date="2011" name="Nature">
        <title>Genome sequence and analysis of the tuber crop potato.</title>
        <authorList>
            <consortium name="The Potato Genome Sequencing Consortium"/>
        </authorList>
    </citation>
    <scope>NUCLEOTIDE SEQUENCE [LARGE SCALE GENOMIC DNA]</scope>
    <source>
        <strain evidence="2">cv. DM1-3 516 R44</strain>
    </source>
</reference>
<keyword evidence="2" id="KW-1185">Reference proteome</keyword>
<dbReference type="PaxDb" id="4113-PGSC0003DMT400090578"/>
<dbReference type="Proteomes" id="UP000011115">
    <property type="component" value="Unassembled WGS sequence"/>
</dbReference>
<organism evidence="1 2">
    <name type="scientific">Solanum tuberosum</name>
    <name type="common">Potato</name>
    <dbReference type="NCBI Taxonomy" id="4113"/>
    <lineage>
        <taxon>Eukaryota</taxon>
        <taxon>Viridiplantae</taxon>
        <taxon>Streptophyta</taxon>
        <taxon>Embryophyta</taxon>
        <taxon>Tracheophyta</taxon>
        <taxon>Spermatophyta</taxon>
        <taxon>Magnoliopsida</taxon>
        <taxon>eudicotyledons</taxon>
        <taxon>Gunneridae</taxon>
        <taxon>Pentapetalae</taxon>
        <taxon>asterids</taxon>
        <taxon>lamiids</taxon>
        <taxon>Solanales</taxon>
        <taxon>Solanaceae</taxon>
        <taxon>Solanoideae</taxon>
        <taxon>Solaneae</taxon>
        <taxon>Solanum</taxon>
    </lineage>
</organism>
<evidence type="ECO:0000313" key="1">
    <source>
        <dbReference type="EnsemblPlants" id="PGSC0003DMT400090578"/>
    </source>
</evidence>
<name>M1DKP9_SOLTU</name>
<accession>M1DKP9</accession>
<proteinExistence type="predicted"/>
<protein>
    <submittedName>
        <fullName evidence="1">Uncharacterized protein</fullName>
    </submittedName>
</protein>
<sequence length="132" mass="14614">MIETEDEWCTVKAIVPTGPDYLEKIVASPSISEKLNFTSMIPHQAFASVAREGQNKKGINHSPPKSLPYLCQSFLVEEYANDDGFGEGIGDLFEEGDDAPKKMIETPSIRDAEPMEKVLNWTSTPLLIPRSS</sequence>
<dbReference type="Gramene" id="PGSC0003DMT400090578">
    <property type="protein sequence ID" value="PGSC0003DMT400090578"/>
    <property type="gene ID" value="PGSC0003DMG400040149"/>
</dbReference>
<reference evidence="1" key="2">
    <citation type="submission" date="2015-06" db="UniProtKB">
        <authorList>
            <consortium name="EnsemblPlants"/>
        </authorList>
    </citation>
    <scope>IDENTIFICATION</scope>
    <source>
        <strain evidence="1">DM1-3 516 R44</strain>
    </source>
</reference>